<feature type="transmembrane region" description="Helical" evidence="1">
    <location>
        <begin position="20"/>
        <end position="39"/>
    </location>
</feature>
<reference evidence="3" key="1">
    <citation type="submission" date="2016-10" db="EMBL/GenBank/DDBJ databases">
        <title>Comparative genomics uncovers the prolific and rare metabolic potential of the cyanobacterial genus Moorea.</title>
        <authorList>
            <person name="Leao T."/>
            <person name="Castelao G."/>
            <person name="Korobeynikov A."/>
            <person name="Monroe E.A."/>
            <person name="Podell S."/>
            <person name="Glukhov E."/>
            <person name="Allen E."/>
            <person name="Gerwick W.H."/>
            <person name="Gerwick L."/>
        </authorList>
    </citation>
    <scope>NUCLEOTIDE SEQUENCE [LARGE SCALE GENOMIC DNA]</scope>
    <source>
        <strain evidence="3">PAL-8-15-08-1</strain>
    </source>
</reference>
<dbReference type="AlphaFoldDB" id="A0A1D8TZ97"/>
<proteinExistence type="predicted"/>
<evidence type="ECO:0000313" key="3">
    <source>
        <dbReference type="Proteomes" id="UP000177870"/>
    </source>
</evidence>
<dbReference type="RefSeq" id="WP_070395373.1">
    <property type="nucleotide sequence ID" value="NZ_CP017599.1"/>
</dbReference>
<sequence>MQQSKSEPRFYKAVDGAKYLFLALLASLFLVQLVLSLGWPLEFDTSFMHYIAYLINEHGFAPYRDIFEINMPGTYLFHMAVGKMFGYSDLAFRMVDVAWLTATLTVTWFVMRPAGRITALASCLLFSLIYLEAGPKMSLERDFIAILPMATAVLLATRHSPWRSVNLTNFLVGALFALAALIKPHMAIGLPAMVIYNSIYCIDGSRSAKTFIKTCTIGSLFALLGFLSTLAIPFIWLWRIGAISSFWDILSSFTPLYSQLAGNMEVMGTISRFIYNLKLYIWFGGFRLLFLGSMFGVYHVWAEHSPPATKKLALLLFSLIILYSISVAIGGKFWLYHWMPYTYFASLCTALMLFSTPSFEGLRLPRIFFPLFIFVFITVLTVRPSSVAFKQLLKGPPFSVQSGRVGVYEIAAYLNENLLPTDKVQPLDWGGGTLHAMLISKAVLATPYITDFQFYLHVSNPYIQKLRKHFIEELEQDIPAFIIDVHKKPRLSGIDTDYSFPALERFIKQHYSKDYTGNGFEILRSNDKS</sequence>
<evidence type="ECO:0008006" key="4">
    <source>
        <dbReference type="Google" id="ProtNLM"/>
    </source>
</evidence>
<accession>A0A1D8TZ97</accession>
<feature type="transmembrane region" description="Helical" evidence="1">
    <location>
        <begin position="335"/>
        <end position="355"/>
    </location>
</feature>
<dbReference type="OrthoDB" id="108826at2"/>
<name>A0A1D8TZ97_9CYAN</name>
<feature type="transmembrane region" description="Helical" evidence="1">
    <location>
        <begin position="172"/>
        <end position="196"/>
    </location>
</feature>
<dbReference type="EMBL" id="CP017599">
    <property type="protein sequence ID" value="AOX02980.1"/>
    <property type="molecule type" value="Genomic_DNA"/>
</dbReference>
<feature type="transmembrane region" description="Helical" evidence="1">
    <location>
        <begin position="217"/>
        <end position="238"/>
    </location>
</feature>
<organism evidence="2 3">
    <name type="scientific">Moorena producens PAL-8-15-08-1</name>
    <dbReference type="NCBI Taxonomy" id="1458985"/>
    <lineage>
        <taxon>Bacteria</taxon>
        <taxon>Bacillati</taxon>
        <taxon>Cyanobacteriota</taxon>
        <taxon>Cyanophyceae</taxon>
        <taxon>Coleofasciculales</taxon>
        <taxon>Coleofasciculaceae</taxon>
        <taxon>Moorena</taxon>
    </lineage>
</organism>
<dbReference type="KEGG" id="mpro:BJP34_29225"/>
<dbReference type="STRING" id="1458985.BJP34_29225"/>
<feature type="transmembrane region" description="Helical" evidence="1">
    <location>
        <begin position="367"/>
        <end position="389"/>
    </location>
</feature>
<feature type="transmembrane region" description="Helical" evidence="1">
    <location>
        <begin position="312"/>
        <end position="329"/>
    </location>
</feature>
<feature type="transmembrane region" description="Helical" evidence="1">
    <location>
        <begin position="143"/>
        <end position="160"/>
    </location>
</feature>
<gene>
    <name evidence="2" type="ORF">BJP34_29225</name>
</gene>
<keyword evidence="1" id="KW-1133">Transmembrane helix</keyword>
<dbReference type="Proteomes" id="UP000177870">
    <property type="component" value="Chromosome"/>
</dbReference>
<feature type="transmembrane region" description="Helical" evidence="1">
    <location>
        <begin position="114"/>
        <end position="131"/>
    </location>
</feature>
<protein>
    <recommendedName>
        <fullName evidence="4">Glycosyltransferase RgtA/B/C/D-like domain-containing protein</fullName>
    </recommendedName>
</protein>
<keyword evidence="1" id="KW-0812">Transmembrane</keyword>
<evidence type="ECO:0000256" key="1">
    <source>
        <dbReference type="SAM" id="Phobius"/>
    </source>
</evidence>
<evidence type="ECO:0000313" key="2">
    <source>
        <dbReference type="EMBL" id="AOX02980.1"/>
    </source>
</evidence>
<feature type="transmembrane region" description="Helical" evidence="1">
    <location>
        <begin position="279"/>
        <end position="300"/>
    </location>
</feature>
<keyword evidence="1" id="KW-0472">Membrane</keyword>